<dbReference type="EMBL" id="BONZ01000021">
    <property type="protein sequence ID" value="GIH14236.1"/>
    <property type="molecule type" value="Genomic_DNA"/>
</dbReference>
<sequence>MRPGPAAPLSRTRHGSGEGRVIRTSHVLDDPILAALRGNHAHLAETSGLAARYPADVSLFSALADRSDARAWADLAAMAGPSATVVLAGDPPTPPPDWTITALLDGVQMIGAGVEPASDPEAEVLGPADVPEILDLVARTEPGPYLPRTIEMGRYLGIRRDGALIAMAGERMRPPGWTEVSAVCTDPAYRGQGLAGRLIRAVAEGILARGETPFLHAAASNTNAVRLYEKLGFTLRRQLTIALMRTPDAPAGSAPA</sequence>
<evidence type="ECO:0000313" key="6">
    <source>
        <dbReference type="Proteomes" id="UP000642748"/>
    </source>
</evidence>
<dbReference type="Pfam" id="PF08445">
    <property type="entry name" value="FR47"/>
    <property type="match status" value="1"/>
</dbReference>
<gene>
    <name evidence="5" type="ORF">Raf01_24080</name>
</gene>
<name>A0A8J3QPR1_9ACTN</name>
<proteinExistence type="predicted"/>
<evidence type="ECO:0000256" key="2">
    <source>
        <dbReference type="ARBA" id="ARBA00023315"/>
    </source>
</evidence>
<keyword evidence="6" id="KW-1185">Reference proteome</keyword>
<dbReference type="InterPro" id="IPR013653">
    <property type="entry name" value="GCN5-like_dom"/>
</dbReference>
<dbReference type="PANTHER" id="PTHR43420:SF3">
    <property type="entry name" value="N-ACETYLTRANSFERASE DOMAIN-CONTAINING PROTEIN"/>
    <property type="match status" value="1"/>
</dbReference>
<comment type="caution">
    <text evidence="5">The sequence shown here is derived from an EMBL/GenBank/DDBJ whole genome shotgun (WGS) entry which is preliminary data.</text>
</comment>
<organism evidence="5 6">
    <name type="scientific">Rugosimonospora africana</name>
    <dbReference type="NCBI Taxonomy" id="556532"/>
    <lineage>
        <taxon>Bacteria</taxon>
        <taxon>Bacillati</taxon>
        <taxon>Actinomycetota</taxon>
        <taxon>Actinomycetes</taxon>
        <taxon>Micromonosporales</taxon>
        <taxon>Micromonosporaceae</taxon>
        <taxon>Rugosimonospora</taxon>
    </lineage>
</organism>
<dbReference type="AlphaFoldDB" id="A0A8J3QPR1"/>
<evidence type="ECO:0000256" key="3">
    <source>
        <dbReference type="SAM" id="MobiDB-lite"/>
    </source>
</evidence>
<keyword evidence="1" id="KW-0808">Transferase</keyword>
<feature type="region of interest" description="Disordered" evidence="3">
    <location>
        <begin position="1"/>
        <end position="20"/>
    </location>
</feature>
<evidence type="ECO:0000259" key="4">
    <source>
        <dbReference type="PROSITE" id="PS51186"/>
    </source>
</evidence>
<keyword evidence="2" id="KW-0012">Acyltransferase</keyword>
<dbReference type="GO" id="GO:0016747">
    <property type="term" value="F:acyltransferase activity, transferring groups other than amino-acyl groups"/>
    <property type="evidence" value="ECO:0007669"/>
    <property type="project" value="InterPro"/>
</dbReference>
<feature type="domain" description="N-acetyltransferase" evidence="4">
    <location>
        <begin position="120"/>
        <end position="249"/>
    </location>
</feature>
<dbReference type="InterPro" id="IPR016181">
    <property type="entry name" value="Acyl_CoA_acyltransferase"/>
</dbReference>
<dbReference type="CDD" id="cd04301">
    <property type="entry name" value="NAT_SF"/>
    <property type="match status" value="1"/>
</dbReference>
<protein>
    <recommendedName>
        <fullName evidence="4">N-acetyltransferase domain-containing protein</fullName>
    </recommendedName>
</protein>
<evidence type="ECO:0000256" key="1">
    <source>
        <dbReference type="ARBA" id="ARBA00022679"/>
    </source>
</evidence>
<dbReference type="PANTHER" id="PTHR43420">
    <property type="entry name" value="ACETYLTRANSFERASE"/>
    <property type="match status" value="1"/>
</dbReference>
<dbReference type="InterPro" id="IPR050680">
    <property type="entry name" value="YpeA/RimI_acetyltransf"/>
</dbReference>
<dbReference type="PROSITE" id="PS51186">
    <property type="entry name" value="GNAT"/>
    <property type="match status" value="1"/>
</dbReference>
<dbReference type="Gene3D" id="3.40.630.30">
    <property type="match status" value="1"/>
</dbReference>
<dbReference type="SUPFAM" id="SSF55729">
    <property type="entry name" value="Acyl-CoA N-acyltransferases (Nat)"/>
    <property type="match status" value="1"/>
</dbReference>
<reference evidence="5" key="1">
    <citation type="submission" date="2021-01" db="EMBL/GenBank/DDBJ databases">
        <title>Whole genome shotgun sequence of Rugosimonospora africana NBRC 104875.</title>
        <authorList>
            <person name="Komaki H."/>
            <person name="Tamura T."/>
        </authorList>
    </citation>
    <scope>NUCLEOTIDE SEQUENCE</scope>
    <source>
        <strain evidence="5">NBRC 104875</strain>
    </source>
</reference>
<dbReference type="Proteomes" id="UP000642748">
    <property type="component" value="Unassembled WGS sequence"/>
</dbReference>
<accession>A0A8J3QPR1</accession>
<evidence type="ECO:0000313" key="5">
    <source>
        <dbReference type="EMBL" id="GIH14236.1"/>
    </source>
</evidence>
<dbReference type="InterPro" id="IPR000182">
    <property type="entry name" value="GNAT_dom"/>
</dbReference>